<feature type="transmembrane region" description="Helical" evidence="6">
    <location>
        <begin position="86"/>
        <end position="105"/>
    </location>
</feature>
<feature type="transmembrane region" description="Helical" evidence="6">
    <location>
        <begin position="20"/>
        <end position="41"/>
    </location>
</feature>
<dbReference type="PANTHER" id="PTHR38459:SF1">
    <property type="entry name" value="PROPHAGE BACTOPRENOL-LINKED GLUCOSE TRANSLOCASE HOMOLOG"/>
    <property type="match status" value="1"/>
</dbReference>
<keyword evidence="5 6" id="KW-0472">Membrane</keyword>
<dbReference type="AlphaFoldDB" id="A0A417YXU0"/>
<gene>
    <name evidence="8" type="ORF">D1B31_03130</name>
</gene>
<dbReference type="GO" id="GO:0005886">
    <property type="term" value="C:plasma membrane"/>
    <property type="evidence" value="ECO:0007669"/>
    <property type="project" value="TreeGrafter"/>
</dbReference>
<comment type="similarity">
    <text evidence="2">Belongs to the GtrA family.</text>
</comment>
<dbReference type="PANTHER" id="PTHR38459">
    <property type="entry name" value="PROPHAGE BACTOPRENOL-LINKED GLUCOSE TRANSLOCASE HOMOLOG"/>
    <property type="match status" value="1"/>
</dbReference>
<dbReference type="InterPro" id="IPR051401">
    <property type="entry name" value="GtrA_CellWall_Glycosyl"/>
</dbReference>
<evidence type="ECO:0000313" key="9">
    <source>
        <dbReference type="Proteomes" id="UP000284416"/>
    </source>
</evidence>
<organism evidence="8 9">
    <name type="scientific">Neobacillus notoginsengisoli</name>
    <dbReference type="NCBI Taxonomy" id="1578198"/>
    <lineage>
        <taxon>Bacteria</taxon>
        <taxon>Bacillati</taxon>
        <taxon>Bacillota</taxon>
        <taxon>Bacilli</taxon>
        <taxon>Bacillales</taxon>
        <taxon>Bacillaceae</taxon>
        <taxon>Neobacillus</taxon>
    </lineage>
</organism>
<evidence type="ECO:0000256" key="4">
    <source>
        <dbReference type="ARBA" id="ARBA00022989"/>
    </source>
</evidence>
<feature type="transmembrane region" description="Helical" evidence="6">
    <location>
        <begin position="117"/>
        <end position="136"/>
    </location>
</feature>
<dbReference type="Proteomes" id="UP000284416">
    <property type="component" value="Unassembled WGS sequence"/>
</dbReference>
<evidence type="ECO:0000256" key="1">
    <source>
        <dbReference type="ARBA" id="ARBA00004141"/>
    </source>
</evidence>
<evidence type="ECO:0000256" key="6">
    <source>
        <dbReference type="SAM" id="Phobius"/>
    </source>
</evidence>
<evidence type="ECO:0000259" key="7">
    <source>
        <dbReference type="Pfam" id="PF04138"/>
    </source>
</evidence>
<dbReference type="InterPro" id="IPR007267">
    <property type="entry name" value="GtrA_DPMS_TM"/>
</dbReference>
<evidence type="ECO:0000256" key="3">
    <source>
        <dbReference type="ARBA" id="ARBA00022692"/>
    </source>
</evidence>
<accession>A0A417YXU0</accession>
<dbReference type="GO" id="GO:0000271">
    <property type="term" value="P:polysaccharide biosynthetic process"/>
    <property type="evidence" value="ECO:0007669"/>
    <property type="project" value="InterPro"/>
</dbReference>
<feature type="transmembrane region" description="Helical" evidence="6">
    <location>
        <begin position="47"/>
        <end position="66"/>
    </location>
</feature>
<evidence type="ECO:0000256" key="2">
    <source>
        <dbReference type="ARBA" id="ARBA00009399"/>
    </source>
</evidence>
<reference evidence="8 9" key="1">
    <citation type="journal article" date="2017" name="Int. J. Syst. Evol. Microbiol.">
        <title>Bacillus notoginsengisoli sp. nov., a novel bacterium isolated from the rhizosphere of Panax notoginseng.</title>
        <authorList>
            <person name="Zhang M.Y."/>
            <person name="Cheng J."/>
            <person name="Cai Y."/>
            <person name="Zhang T.Y."/>
            <person name="Wu Y.Y."/>
            <person name="Manikprabhu D."/>
            <person name="Li W.J."/>
            <person name="Zhang Y.X."/>
        </authorList>
    </citation>
    <scope>NUCLEOTIDE SEQUENCE [LARGE SCALE GENOMIC DNA]</scope>
    <source>
        <strain evidence="8 9">JCM 30743</strain>
    </source>
</reference>
<dbReference type="EMBL" id="QWEG01000002">
    <property type="protein sequence ID" value="RHW42602.1"/>
    <property type="molecule type" value="Genomic_DNA"/>
</dbReference>
<comment type="subcellular location">
    <subcellularLocation>
        <location evidence="1">Membrane</location>
        <topology evidence="1">Multi-pass membrane protein</topology>
    </subcellularLocation>
</comment>
<evidence type="ECO:0000313" key="8">
    <source>
        <dbReference type="EMBL" id="RHW42602.1"/>
    </source>
</evidence>
<keyword evidence="3 6" id="KW-0812">Transmembrane</keyword>
<dbReference type="RefSeq" id="WP_118919298.1">
    <property type="nucleotide sequence ID" value="NZ_QWEG01000002.1"/>
</dbReference>
<dbReference type="Pfam" id="PF04138">
    <property type="entry name" value="GtrA_DPMS_TM"/>
    <property type="match status" value="1"/>
</dbReference>
<dbReference type="OrthoDB" id="9812049at2"/>
<comment type="caution">
    <text evidence="8">The sequence shown here is derived from an EMBL/GenBank/DDBJ whole genome shotgun (WGS) entry which is preliminary data.</text>
</comment>
<evidence type="ECO:0000256" key="5">
    <source>
        <dbReference type="ARBA" id="ARBA00023136"/>
    </source>
</evidence>
<keyword evidence="4 6" id="KW-1133">Transmembrane helix</keyword>
<name>A0A417YXU0_9BACI</name>
<sequence>MEWRVTNLIPANTLKRTSPFIRFALVGVVNTAAGLFIMLFLLNVFSVSYWLSTFTGNVVGAVISYFLNKAFTFESSVRFREGAPRFLAVILGCYFMSYWLSGRIVDAGAVGFLPREWADNAAVLIGSVFYTVSNYFGQKKIVFRQRENN</sequence>
<feature type="domain" description="GtrA/DPMS transmembrane" evidence="7">
    <location>
        <begin position="22"/>
        <end position="143"/>
    </location>
</feature>
<protein>
    <submittedName>
        <fullName evidence="8">GtrA family protein</fullName>
    </submittedName>
</protein>
<keyword evidence="9" id="KW-1185">Reference proteome</keyword>
<proteinExistence type="inferred from homology"/>